<dbReference type="KEGG" id="paun:MJA45_16240"/>
<name>A0AA96RDK3_9BACL</name>
<organism evidence="3 4">
    <name type="scientific">Paenibacillus aurantius</name>
    <dbReference type="NCBI Taxonomy" id="2918900"/>
    <lineage>
        <taxon>Bacteria</taxon>
        <taxon>Bacillati</taxon>
        <taxon>Bacillota</taxon>
        <taxon>Bacilli</taxon>
        <taxon>Bacillales</taxon>
        <taxon>Paenibacillaceae</taxon>
        <taxon>Paenibacillus</taxon>
    </lineage>
</organism>
<evidence type="ECO:0008006" key="5">
    <source>
        <dbReference type="Google" id="ProtNLM"/>
    </source>
</evidence>
<evidence type="ECO:0000256" key="2">
    <source>
        <dbReference type="SAM" id="SignalP"/>
    </source>
</evidence>
<dbReference type="AlphaFoldDB" id="A0AA96RDK3"/>
<keyword evidence="4" id="KW-1185">Reference proteome</keyword>
<feature type="region of interest" description="Disordered" evidence="1">
    <location>
        <begin position="128"/>
        <end position="202"/>
    </location>
</feature>
<keyword evidence="2" id="KW-0732">Signal</keyword>
<dbReference type="RefSeq" id="WP_315602962.1">
    <property type="nucleotide sequence ID" value="NZ_CP130318.1"/>
</dbReference>
<feature type="signal peptide" evidence="2">
    <location>
        <begin position="1"/>
        <end position="27"/>
    </location>
</feature>
<dbReference type="EMBL" id="CP130318">
    <property type="protein sequence ID" value="WNQ09193.1"/>
    <property type="molecule type" value="Genomic_DNA"/>
</dbReference>
<reference evidence="3 4" key="1">
    <citation type="submission" date="2022-02" db="EMBL/GenBank/DDBJ databases">
        <title>Paenibacillus sp. MBLB1776 Whole Genome Shotgun Sequencing.</title>
        <authorList>
            <person name="Hwang C.Y."/>
            <person name="Cho E.-S."/>
            <person name="Seo M.-J."/>
        </authorList>
    </citation>
    <scope>NUCLEOTIDE SEQUENCE [LARGE SCALE GENOMIC DNA]</scope>
    <source>
        <strain evidence="3 4">MBLB1776</strain>
    </source>
</reference>
<gene>
    <name evidence="3" type="ORF">MJA45_16240</name>
</gene>
<evidence type="ECO:0000256" key="1">
    <source>
        <dbReference type="SAM" id="MobiDB-lite"/>
    </source>
</evidence>
<feature type="compositionally biased region" description="Basic and acidic residues" evidence="1">
    <location>
        <begin position="45"/>
        <end position="57"/>
    </location>
</feature>
<feature type="region of interest" description="Disordered" evidence="1">
    <location>
        <begin position="27"/>
        <end position="57"/>
    </location>
</feature>
<feature type="chain" id="PRO_5041702683" description="Lipoprotein" evidence="2">
    <location>
        <begin position="28"/>
        <end position="202"/>
    </location>
</feature>
<protein>
    <recommendedName>
        <fullName evidence="5">Lipoprotein</fullName>
    </recommendedName>
</protein>
<sequence>MKHRRIRMGLRRLALLLVVTGSACGQAGGGGMIPPDSGERPAVQEQEHKQEEAPFQSSRERQLVILFRSLLEMDGVPELHFSPQEAEALLPAVSQAVEKGALGPQDLTRVLDRLTPGQRAYYNVVKERMERRPPPPGRPLEEEERRQLLEDFRHRHGGEEPPAGGGGREGEHPAGDILPMNADNGTSLEQQLLDVLTNRKKP</sequence>
<evidence type="ECO:0000313" key="3">
    <source>
        <dbReference type="EMBL" id="WNQ09193.1"/>
    </source>
</evidence>
<feature type="compositionally biased region" description="Basic and acidic residues" evidence="1">
    <location>
        <begin position="128"/>
        <end position="159"/>
    </location>
</feature>
<dbReference type="Proteomes" id="UP001305702">
    <property type="component" value="Chromosome"/>
</dbReference>
<dbReference type="PROSITE" id="PS51257">
    <property type="entry name" value="PROKAR_LIPOPROTEIN"/>
    <property type="match status" value="1"/>
</dbReference>
<evidence type="ECO:0000313" key="4">
    <source>
        <dbReference type="Proteomes" id="UP001305702"/>
    </source>
</evidence>
<accession>A0AA96RDK3</accession>
<proteinExistence type="predicted"/>